<keyword evidence="2" id="KW-1185">Reference proteome</keyword>
<reference evidence="1 2" key="1">
    <citation type="submission" date="2019-10" db="EMBL/GenBank/DDBJ databases">
        <title>Corynebacterium sp novel species isolated from the respiratory tract of Marmot.</title>
        <authorList>
            <person name="Zhang G."/>
        </authorList>
    </citation>
    <scope>NUCLEOTIDE SEQUENCE [LARGE SCALE GENOMIC DNA]</scope>
    <source>
        <strain evidence="1 2">336</strain>
    </source>
</reference>
<dbReference type="Proteomes" id="UP000436181">
    <property type="component" value="Unassembled WGS sequence"/>
</dbReference>
<evidence type="ECO:0000313" key="1">
    <source>
        <dbReference type="EMBL" id="KAB3523685.1"/>
    </source>
</evidence>
<name>A0ABQ6VHB1_9CORY</name>
<organism evidence="1 2">
    <name type="scientific">Corynebacterium zhongnanshanii</name>
    <dbReference type="NCBI Taxonomy" id="2768834"/>
    <lineage>
        <taxon>Bacteria</taxon>
        <taxon>Bacillati</taxon>
        <taxon>Actinomycetota</taxon>
        <taxon>Actinomycetes</taxon>
        <taxon>Mycobacteriales</taxon>
        <taxon>Corynebacteriaceae</taxon>
        <taxon>Corynebacterium</taxon>
    </lineage>
</organism>
<comment type="caution">
    <text evidence="1">The sequence shown here is derived from an EMBL/GenBank/DDBJ whole genome shotgun (WGS) entry which is preliminary data.</text>
</comment>
<dbReference type="RefSeq" id="WP_151844303.1">
    <property type="nucleotide sequence ID" value="NZ_WBZJ01000001.1"/>
</dbReference>
<protein>
    <submittedName>
        <fullName evidence="1">Uncharacterized protein</fullName>
    </submittedName>
</protein>
<gene>
    <name evidence="1" type="ORF">F8377_05120</name>
</gene>
<dbReference type="EMBL" id="WBZJ01000001">
    <property type="protein sequence ID" value="KAB3523685.1"/>
    <property type="molecule type" value="Genomic_DNA"/>
</dbReference>
<accession>A0ABQ6VHB1</accession>
<evidence type="ECO:0000313" key="2">
    <source>
        <dbReference type="Proteomes" id="UP000436181"/>
    </source>
</evidence>
<sequence length="310" mass="32866">MRVTYIESPNTLYRQLWSPVQNTALWLGWWLHDVIGADYVIDAFHAVQGSRHRVVFADEVVAIAPEIVPEAPVAGLVGLMAKAREVTEGAPMGLEDRPLVSLLLAGPGDVPLLPAGTGAADHVMRVGSGIVLSDAQPARCHVLVPDVGVVSGESPRQDHAPGLVSGGGFEGFPEEVLWTWYVVDQPVPPLPVYSPGEADEMLRHAVENSTRMVESSGHSPGLVSFRGGAQGVRLAVGSLADAFGLPGVPPGVPTRSQRLMARADTVAAIIDLSTRSAGGADLDPHLLPMMKAVRVARMVAVDYALRELVR</sequence>
<proteinExistence type="predicted"/>